<feature type="region of interest" description="Disordered" evidence="5">
    <location>
        <begin position="1"/>
        <end position="34"/>
    </location>
</feature>
<name>A0AA37WLT7_9GAMM</name>
<comment type="miscellaneous">
    <text evidence="4">May also have succinyldiaminopimelate aminotransferase activity, thus carrying out the corresponding step in lysine biosynthesis.</text>
</comment>
<keyword evidence="1 4" id="KW-0032">Aminotransferase</keyword>
<keyword evidence="4" id="KW-0028">Amino-acid biosynthesis</keyword>
<dbReference type="InterPro" id="IPR050103">
    <property type="entry name" value="Class-III_PLP-dep_AT"/>
</dbReference>
<evidence type="ECO:0000256" key="3">
    <source>
        <dbReference type="ARBA" id="ARBA00022898"/>
    </source>
</evidence>
<evidence type="ECO:0000256" key="5">
    <source>
        <dbReference type="SAM" id="MobiDB-lite"/>
    </source>
</evidence>
<accession>A0AA37WLT7</accession>
<dbReference type="Gene3D" id="3.90.1150.10">
    <property type="entry name" value="Aspartate Aminotransferase, domain 1"/>
    <property type="match status" value="1"/>
</dbReference>
<dbReference type="EMBL" id="BSPD01000045">
    <property type="protein sequence ID" value="GLS26344.1"/>
    <property type="molecule type" value="Genomic_DNA"/>
</dbReference>
<dbReference type="FunFam" id="3.40.640.10:FF:000004">
    <property type="entry name" value="Acetylornithine aminotransferase"/>
    <property type="match status" value="1"/>
</dbReference>
<evidence type="ECO:0000313" key="7">
    <source>
        <dbReference type="Proteomes" id="UP001156870"/>
    </source>
</evidence>
<evidence type="ECO:0000256" key="2">
    <source>
        <dbReference type="ARBA" id="ARBA00022679"/>
    </source>
</evidence>
<comment type="cofactor">
    <cofactor evidence="4">
        <name>pyridoxal 5'-phosphate</name>
        <dbReference type="ChEBI" id="CHEBI:597326"/>
    </cofactor>
    <text evidence="4">Binds 1 pyridoxal phosphate per subunit.</text>
</comment>
<dbReference type="InterPro" id="IPR015422">
    <property type="entry name" value="PyrdxlP-dep_Trfase_small"/>
</dbReference>
<evidence type="ECO:0000256" key="1">
    <source>
        <dbReference type="ARBA" id="ARBA00022576"/>
    </source>
</evidence>
<comment type="subcellular location">
    <subcellularLocation>
        <location evidence="4">Cytoplasm</location>
    </subcellularLocation>
</comment>
<dbReference type="InterPro" id="IPR005814">
    <property type="entry name" value="Aminotrans_3"/>
</dbReference>
<dbReference type="CDD" id="cd00610">
    <property type="entry name" value="OAT_like"/>
    <property type="match status" value="1"/>
</dbReference>
<comment type="caution">
    <text evidence="6">The sequence shown here is derived from an EMBL/GenBank/DDBJ whole genome shotgun (WGS) entry which is preliminary data.</text>
</comment>
<dbReference type="PIRSF" id="PIRSF000521">
    <property type="entry name" value="Transaminase_4ab_Lys_Orn"/>
    <property type="match status" value="1"/>
</dbReference>
<dbReference type="PROSITE" id="PS00600">
    <property type="entry name" value="AA_TRANSFER_CLASS_3"/>
    <property type="match status" value="1"/>
</dbReference>
<comment type="catalytic activity">
    <reaction evidence="4">
        <text>N(2)-acetyl-L-ornithine + 2-oxoglutarate = N-acetyl-L-glutamate 5-semialdehyde + L-glutamate</text>
        <dbReference type="Rhea" id="RHEA:18049"/>
        <dbReference type="ChEBI" id="CHEBI:16810"/>
        <dbReference type="ChEBI" id="CHEBI:29123"/>
        <dbReference type="ChEBI" id="CHEBI:29985"/>
        <dbReference type="ChEBI" id="CHEBI:57805"/>
        <dbReference type="EC" id="2.6.1.11"/>
    </reaction>
</comment>
<dbReference type="SUPFAM" id="SSF53383">
    <property type="entry name" value="PLP-dependent transferases"/>
    <property type="match status" value="1"/>
</dbReference>
<evidence type="ECO:0000313" key="6">
    <source>
        <dbReference type="EMBL" id="GLS26344.1"/>
    </source>
</evidence>
<keyword evidence="4" id="KW-0963">Cytoplasm</keyword>
<feature type="binding site" evidence="4">
    <location>
        <position position="171"/>
    </location>
    <ligand>
        <name>N(2)-acetyl-L-ornithine</name>
        <dbReference type="ChEBI" id="CHEBI:57805"/>
    </ligand>
</feature>
<dbReference type="InterPro" id="IPR049704">
    <property type="entry name" value="Aminotrans_3_PPA_site"/>
</dbReference>
<dbReference type="GO" id="GO:0042802">
    <property type="term" value="F:identical protein binding"/>
    <property type="evidence" value="ECO:0007669"/>
    <property type="project" value="TreeGrafter"/>
</dbReference>
<gene>
    <name evidence="6" type="primary">argD_2</name>
    <name evidence="4" type="synonym">argD</name>
    <name evidence="6" type="ORF">GCM10007877_20590</name>
</gene>
<keyword evidence="7" id="KW-1185">Reference proteome</keyword>
<feature type="binding site" evidence="4">
    <location>
        <position position="310"/>
    </location>
    <ligand>
        <name>N(2)-acetyl-L-ornithine</name>
        <dbReference type="ChEBI" id="CHEBI:57805"/>
    </ligand>
</feature>
<dbReference type="PANTHER" id="PTHR11986">
    <property type="entry name" value="AMINOTRANSFERASE CLASS III"/>
    <property type="match status" value="1"/>
</dbReference>
<reference evidence="6 7" key="1">
    <citation type="journal article" date="2014" name="Int. J. Syst. Evol. Microbiol.">
        <title>Complete genome sequence of Corynebacterium casei LMG S-19264T (=DSM 44701T), isolated from a smear-ripened cheese.</title>
        <authorList>
            <consortium name="US DOE Joint Genome Institute (JGI-PGF)"/>
            <person name="Walter F."/>
            <person name="Albersmeier A."/>
            <person name="Kalinowski J."/>
            <person name="Ruckert C."/>
        </authorList>
    </citation>
    <scope>NUCLEOTIDE SEQUENCE [LARGE SCALE GENOMIC DNA]</scope>
    <source>
        <strain evidence="6 7">NBRC 110095</strain>
    </source>
</reference>
<dbReference type="NCBIfam" id="TIGR00707">
    <property type="entry name" value="argD"/>
    <property type="match status" value="1"/>
</dbReference>
<feature type="binding site" evidence="4">
    <location>
        <position position="168"/>
    </location>
    <ligand>
        <name>pyridoxal 5'-phosphate</name>
        <dbReference type="ChEBI" id="CHEBI:597326"/>
    </ligand>
</feature>
<comment type="subunit">
    <text evidence="4">Homodimer.</text>
</comment>
<comment type="similarity">
    <text evidence="4">Belongs to the class-III pyridoxal-phosphate-dependent aminotransferase family. ArgD subfamily.</text>
</comment>
<dbReference type="AlphaFoldDB" id="A0AA37WLT7"/>
<dbReference type="EC" id="2.6.1.11" evidence="4"/>
<dbReference type="GO" id="GO:0006526">
    <property type="term" value="P:L-arginine biosynthetic process"/>
    <property type="evidence" value="ECO:0007669"/>
    <property type="project" value="UniProtKB-UniRule"/>
</dbReference>
<proteinExistence type="inferred from homology"/>
<keyword evidence="4" id="KW-0055">Arginine biosynthesis</keyword>
<keyword evidence="2 4" id="KW-0808">Transferase</keyword>
<dbReference type="GO" id="GO:0003992">
    <property type="term" value="F:N2-acetyl-L-ornithine:2-oxoglutarate 5-aminotransferase activity"/>
    <property type="evidence" value="ECO:0007669"/>
    <property type="project" value="UniProtKB-UniRule"/>
</dbReference>
<feature type="compositionally biased region" description="Polar residues" evidence="5">
    <location>
        <begin position="1"/>
        <end position="32"/>
    </location>
</feature>
<dbReference type="NCBIfam" id="NF002325">
    <property type="entry name" value="PRK01278.1"/>
    <property type="match status" value="1"/>
</dbReference>
<feature type="binding site" evidence="4">
    <location>
        <position position="311"/>
    </location>
    <ligand>
        <name>pyridoxal 5'-phosphate</name>
        <dbReference type="ChEBI" id="CHEBI:597326"/>
    </ligand>
</feature>
<comment type="pathway">
    <text evidence="4">Amino-acid biosynthesis; L-arginine biosynthesis; N(2)-acetyl-L-ornithine from L-glutamate: step 4/4.</text>
</comment>
<feature type="modified residue" description="N6-(pyridoxal phosphate)lysine" evidence="4">
    <location>
        <position position="282"/>
    </location>
</feature>
<feature type="binding site" evidence="4">
    <location>
        <begin position="135"/>
        <end position="136"/>
    </location>
    <ligand>
        <name>pyridoxal 5'-phosphate</name>
        <dbReference type="ChEBI" id="CHEBI:597326"/>
    </ligand>
</feature>
<feature type="binding site" evidence="4">
    <location>
        <begin position="253"/>
        <end position="256"/>
    </location>
    <ligand>
        <name>pyridoxal 5'-phosphate</name>
        <dbReference type="ChEBI" id="CHEBI:597326"/>
    </ligand>
</feature>
<dbReference type="RefSeq" id="WP_232594777.1">
    <property type="nucleotide sequence ID" value="NZ_BSPD01000045.1"/>
</dbReference>
<dbReference type="Gene3D" id="3.40.640.10">
    <property type="entry name" value="Type I PLP-dependent aspartate aminotransferase-like (Major domain)"/>
    <property type="match status" value="1"/>
</dbReference>
<dbReference type="InterPro" id="IPR004636">
    <property type="entry name" value="AcOrn/SuccOrn_fam"/>
</dbReference>
<sequence length="440" mass="46976">MNSFKDSCNAVSGPNSTAEDSSVSGGCSTQAADETHVNPRNALWPTYAPPMEIVFSHGRGSELFTTDGTVYLDFISGIAVTGFGHAHPRLVNALHDQSKHLWHLSNLFRVPEAERLAKRLVDNCFGDRVFFTNSGAESCEAGLKAIRGYHAFKGNAERYRIISMSGAFHGRTLGAISAAGNPSHTKGFIPFDYGFDQVPWGDLPALEAAISEETAGIVLEPVQGEGGVRPVSEAFMHGVRNLCDHHGILLMFDEVQCGMGRTGKMFAHQHYDVTPDVMALAKGIGGGFPLGACVATEAVASAMGIGTHGSTYGGNPLAAAVANTIMDLLLEEDCLSEVQRKGELLQKLLQGLVRKFPNQLKAVSGKGLMIGVECVIPNTDLLKLLRDHHLLVGKAGGNMLRFLPPLNVSDEHLQQACDIFESVLEANGEALAKATSAQIV</sequence>
<protein>
    <recommendedName>
        <fullName evidence="4">Acetylornithine aminotransferase</fullName>
        <shortName evidence="4">ACOAT</shortName>
        <ecNumber evidence="4">2.6.1.11</ecNumber>
    </recommendedName>
</protein>
<dbReference type="GO" id="GO:0030170">
    <property type="term" value="F:pyridoxal phosphate binding"/>
    <property type="evidence" value="ECO:0007669"/>
    <property type="project" value="InterPro"/>
</dbReference>
<evidence type="ECO:0000256" key="4">
    <source>
        <dbReference type="HAMAP-Rule" id="MF_01107"/>
    </source>
</evidence>
<dbReference type="Proteomes" id="UP001156870">
    <property type="component" value="Unassembled WGS sequence"/>
</dbReference>
<dbReference type="InterPro" id="IPR015421">
    <property type="entry name" value="PyrdxlP-dep_Trfase_major"/>
</dbReference>
<dbReference type="InterPro" id="IPR015424">
    <property type="entry name" value="PyrdxlP-dep_Trfase"/>
</dbReference>
<dbReference type="Pfam" id="PF00202">
    <property type="entry name" value="Aminotran_3"/>
    <property type="match status" value="1"/>
</dbReference>
<organism evidence="6 7">
    <name type="scientific">Marinibactrum halimedae</name>
    <dbReference type="NCBI Taxonomy" id="1444977"/>
    <lineage>
        <taxon>Bacteria</taxon>
        <taxon>Pseudomonadati</taxon>
        <taxon>Pseudomonadota</taxon>
        <taxon>Gammaproteobacteria</taxon>
        <taxon>Cellvibrionales</taxon>
        <taxon>Cellvibrionaceae</taxon>
        <taxon>Marinibactrum</taxon>
    </lineage>
</organism>
<dbReference type="GO" id="GO:0005737">
    <property type="term" value="C:cytoplasm"/>
    <property type="evidence" value="ECO:0007669"/>
    <property type="project" value="UniProtKB-SubCell"/>
</dbReference>
<dbReference type="PANTHER" id="PTHR11986:SF113">
    <property type="entry name" value="SUCCINYLORNITHINE TRANSAMINASE"/>
    <property type="match status" value="1"/>
</dbReference>
<keyword evidence="3 4" id="KW-0663">Pyridoxal phosphate</keyword>
<dbReference type="HAMAP" id="MF_01107">
    <property type="entry name" value="ArgD_aminotrans_3"/>
    <property type="match status" value="1"/>
</dbReference>